<sequence length="215" mass="25505">MPKYRVLVIDDHRDIERSFQLYALRLEDKGFLVTFEIASTITEFVQKKNERYDILMVDYNLRNGFFDEDSKSLGTDFISDFRKNNMISKIIFYSTEFRYNVSAQPKDIQLNISPKEYYELINNYKIDAIVPKNNTPMLVDRIEDCIKNLDPISKFLRSTMDKFSEDADLLYYEVDGHDYTITQVLEEYQKATEIGKKFGENFLETIATVLLDYRY</sequence>
<evidence type="ECO:0000313" key="1">
    <source>
        <dbReference type="EMBL" id="OLF48985.1"/>
    </source>
</evidence>
<reference evidence="2" key="1">
    <citation type="submission" date="2016-12" db="EMBL/GenBank/DDBJ databases">
        <authorList>
            <person name="Gulvik C.A."/>
        </authorList>
    </citation>
    <scope>NUCLEOTIDE SEQUENCE [LARGE SCALE GENOMIC DNA]</scope>
    <source>
        <strain evidence="2">NED12-00049-6B</strain>
    </source>
</reference>
<dbReference type="Gene3D" id="3.40.50.2300">
    <property type="match status" value="1"/>
</dbReference>
<accession>A0A1Q8EB29</accession>
<dbReference type="OrthoDB" id="2883031at2"/>
<comment type="caution">
    <text evidence="1">The sequence shown here is derived from an EMBL/GenBank/DDBJ whole genome shotgun (WGS) entry which is preliminary data.</text>
</comment>
<protein>
    <recommendedName>
        <fullName evidence="3">Response regulator</fullName>
    </recommendedName>
</protein>
<gene>
    <name evidence="1" type="ORF">BU202_01495</name>
</gene>
<dbReference type="Proteomes" id="UP000186890">
    <property type="component" value="Unassembled WGS sequence"/>
</dbReference>
<proteinExistence type="predicted"/>
<evidence type="ECO:0000313" key="2">
    <source>
        <dbReference type="Proteomes" id="UP000186890"/>
    </source>
</evidence>
<keyword evidence="2" id="KW-1185">Reference proteome</keyword>
<dbReference type="RefSeq" id="WP_075104028.1">
    <property type="nucleotide sequence ID" value="NZ_MSJM01000001.1"/>
</dbReference>
<dbReference type="EMBL" id="MSJM01000001">
    <property type="protein sequence ID" value="OLF48985.1"/>
    <property type="molecule type" value="Genomic_DNA"/>
</dbReference>
<name>A0A1Q8EB29_9STRE</name>
<dbReference type="AlphaFoldDB" id="A0A1Q8EB29"/>
<evidence type="ECO:0008006" key="3">
    <source>
        <dbReference type="Google" id="ProtNLM"/>
    </source>
</evidence>
<organism evidence="1 2">
    <name type="scientific">Streptococcus cuniculi</name>
    <dbReference type="NCBI Taxonomy" id="1432788"/>
    <lineage>
        <taxon>Bacteria</taxon>
        <taxon>Bacillati</taxon>
        <taxon>Bacillota</taxon>
        <taxon>Bacilli</taxon>
        <taxon>Lactobacillales</taxon>
        <taxon>Streptococcaceae</taxon>
        <taxon>Streptococcus</taxon>
    </lineage>
</organism>